<sequence>MEKILMVGIVGFVLFTLISYILIVLNISFLIVPFTILGIIFTFKPFIRTVRRIKIKWNIQTFLVLLVFAVGILGQLAVISPSGTFKNGDLVFWSAHGHDGLWHIALMEEFKKGYPFQNPSFAGQKLINYHFFSDIAPAMVSKYLPLTNFDLYFRIFPFIYSVFLGASVFFLTRKITNSFGASLWATFFTYFAGSFGFIVTYLKNKTIGGESIFWATQPQSSSGNPPQIVSNFLLLTSLYYLIVYLQKKDNKLMFAVCVLLFGTISAFKIYAGIVLLGALGIAGLWQLIKERNFGLLLITLFSGILAALLYFPNASATTSFLIFQPWWYIRTMIVEPSRLNLIDWELRRQTYIYENNWKRVIFLEGLGLFIFVFGNLGVRFLGLWEMAKMSKDSLKSYFNLTFVSIIVLSITLPLLFLQKGVASNTSQFLQYFILFFGILAGITTAQILSKAKILSRIITTALIILIMVPTQVGLLYEFYGQLNHPRTPFAQITEKELTALKFIKENTADNDTILTPPYNQYLNLRGATPNIWDWFDTSYVAALSARRTYMDDYEQADIMGYDYKPRFEIKKIIFESNSSTEVKTALAETNANLIYFPKPLSPKIDLASIHLTKFFENQEIEIWKIN</sequence>
<accession>A0A0G1CZ73</accession>
<feature type="transmembrane region" description="Helical" evidence="1">
    <location>
        <begin position="5"/>
        <end position="23"/>
    </location>
</feature>
<feature type="transmembrane region" description="Helical" evidence="1">
    <location>
        <begin position="453"/>
        <end position="476"/>
    </location>
</feature>
<feature type="transmembrane region" description="Helical" evidence="1">
    <location>
        <begin position="228"/>
        <end position="245"/>
    </location>
</feature>
<feature type="transmembrane region" description="Helical" evidence="1">
    <location>
        <begin position="59"/>
        <end position="79"/>
    </location>
</feature>
<feature type="transmembrane region" description="Helical" evidence="1">
    <location>
        <begin position="361"/>
        <end position="384"/>
    </location>
</feature>
<comment type="caution">
    <text evidence="2">The sequence shown here is derived from an EMBL/GenBank/DDBJ whole genome shotgun (WGS) entry which is preliminary data.</text>
</comment>
<feature type="transmembrane region" description="Helical" evidence="1">
    <location>
        <begin position="252"/>
        <end position="281"/>
    </location>
</feature>
<protein>
    <recommendedName>
        <fullName evidence="4">Glycosyltransferase RgtA/B/C/D-like domain-containing protein</fullName>
    </recommendedName>
</protein>
<keyword evidence="1" id="KW-0812">Transmembrane</keyword>
<evidence type="ECO:0000256" key="1">
    <source>
        <dbReference type="SAM" id="Phobius"/>
    </source>
</evidence>
<dbReference type="AlphaFoldDB" id="A0A0G1CZ73"/>
<proteinExistence type="predicted"/>
<reference evidence="2 3" key="1">
    <citation type="journal article" date="2015" name="Nature">
        <title>rRNA introns, odd ribosomes, and small enigmatic genomes across a large radiation of phyla.</title>
        <authorList>
            <person name="Brown C.T."/>
            <person name="Hug L.A."/>
            <person name="Thomas B.C."/>
            <person name="Sharon I."/>
            <person name="Castelle C.J."/>
            <person name="Singh A."/>
            <person name="Wilkins M.J."/>
            <person name="Williams K.H."/>
            <person name="Banfield J.F."/>
        </authorList>
    </citation>
    <scope>NUCLEOTIDE SEQUENCE [LARGE SCALE GENOMIC DNA]</scope>
</reference>
<evidence type="ECO:0000313" key="3">
    <source>
        <dbReference type="Proteomes" id="UP000034669"/>
    </source>
</evidence>
<dbReference type="Proteomes" id="UP000034669">
    <property type="component" value="Unassembled WGS sequence"/>
</dbReference>
<keyword evidence="1" id="KW-1133">Transmembrane helix</keyword>
<feature type="transmembrane region" description="Helical" evidence="1">
    <location>
        <begin position="151"/>
        <end position="171"/>
    </location>
</feature>
<keyword evidence="1" id="KW-0472">Membrane</keyword>
<evidence type="ECO:0000313" key="2">
    <source>
        <dbReference type="EMBL" id="KKS90839.1"/>
    </source>
</evidence>
<name>A0A0G1CZ73_9BACT</name>
<feature type="transmembrane region" description="Helical" evidence="1">
    <location>
        <begin position="183"/>
        <end position="202"/>
    </location>
</feature>
<feature type="transmembrane region" description="Helical" evidence="1">
    <location>
        <begin position="396"/>
        <end position="416"/>
    </location>
</feature>
<dbReference type="EMBL" id="LCFI01000001">
    <property type="protein sequence ID" value="KKS90839.1"/>
    <property type="molecule type" value="Genomic_DNA"/>
</dbReference>
<gene>
    <name evidence="2" type="ORF">UV66_C0001G0196</name>
</gene>
<evidence type="ECO:0008006" key="4">
    <source>
        <dbReference type="Google" id="ProtNLM"/>
    </source>
</evidence>
<organism evidence="2 3">
    <name type="scientific">Candidatus Woesebacteria bacterium GW2011_GWA1_43_12</name>
    <dbReference type="NCBI Taxonomy" id="1618557"/>
    <lineage>
        <taxon>Bacteria</taxon>
        <taxon>Candidatus Woeseibacteriota</taxon>
    </lineage>
</organism>
<feature type="transmembrane region" description="Helical" evidence="1">
    <location>
        <begin position="29"/>
        <end position="47"/>
    </location>
</feature>
<dbReference type="PATRIC" id="fig|1618557.3.peg.200"/>
<feature type="transmembrane region" description="Helical" evidence="1">
    <location>
        <begin position="428"/>
        <end position="447"/>
    </location>
</feature>